<dbReference type="AlphaFoldDB" id="A0A517NHP3"/>
<evidence type="ECO:0008006" key="4">
    <source>
        <dbReference type="Google" id="ProtNLM"/>
    </source>
</evidence>
<dbReference type="Proteomes" id="UP000318538">
    <property type="component" value="Chromosome"/>
</dbReference>
<dbReference type="KEGG" id="rlc:K227x_50680"/>
<accession>A0A517NHP3</accession>
<dbReference type="EMBL" id="CP036525">
    <property type="protein sequence ID" value="QDT06652.1"/>
    <property type="molecule type" value="Genomic_DNA"/>
</dbReference>
<dbReference type="PROSITE" id="PS51257">
    <property type="entry name" value="PROKAR_LIPOPROTEIN"/>
    <property type="match status" value="1"/>
</dbReference>
<evidence type="ECO:0000256" key="1">
    <source>
        <dbReference type="SAM" id="MobiDB-lite"/>
    </source>
</evidence>
<evidence type="ECO:0000313" key="3">
    <source>
        <dbReference type="Proteomes" id="UP000318538"/>
    </source>
</evidence>
<sequence length="137" mass="14437">MSINKISLTLAIGCLTLAGCSPSGPPMGFVSGSLTMSGQPIENGSIEFVPLSGGRPSLALSNSDGEYEAYYLPGVAGVIPGKYKIRFEIGKSSPSDAGIDRPKRGRRPTGKLVLEPSEIEVLADTNEIHFQLVEQNS</sequence>
<protein>
    <recommendedName>
        <fullName evidence="4">Carboxypeptidase regulatory-like domain-containing protein</fullName>
    </recommendedName>
</protein>
<proteinExistence type="predicted"/>
<dbReference type="RefSeq" id="WP_218933482.1">
    <property type="nucleotide sequence ID" value="NZ_CP036525.1"/>
</dbReference>
<name>A0A517NHP3_9BACT</name>
<feature type="region of interest" description="Disordered" evidence="1">
    <location>
        <begin position="92"/>
        <end position="112"/>
    </location>
</feature>
<keyword evidence="3" id="KW-1185">Reference proteome</keyword>
<evidence type="ECO:0000313" key="2">
    <source>
        <dbReference type="EMBL" id="QDT06652.1"/>
    </source>
</evidence>
<organism evidence="2 3">
    <name type="scientific">Rubripirellula lacrimiformis</name>
    <dbReference type="NCBI Taxonomy" id="1930273"/>
    <lineage>
        <taxon>Bacteria</taxon>
        <taxon>Pseudomonadati</taxon>
        <taxon>Planctomycetota</taxon>
        <taxon>Planctomycetia</taxon>
        <taxon>Pirellulales</taxon>
        <taxon>Pirellulaceae</taxon>
        <taxon>Rubripirellula</taxon>
    </lineage>
</organism>
<reference evidence="2 3" key="1">
    <citation type="submission" date="2019-02" db="EMBL/GenBank/DDBJ databases">
        <title>Deep-cultivation of Planctomycetes and their phenomic and genomic characterization uncovers novel biology.</title>
        <authorList>
            <person name="Wiegand S."/>
            <person name="Jogler M."/>
            <person name="Boedeker C."/>
            <person name="Pinto D."/>
            <person name="Vollmers J."/>
            <person name="Rivas-Marin E."/>
            <person name="Kohn T."/>
            <person name="Peeters S.H."/>
            <person name="Heuer A."/>
            <person name="Rast P."/>
            <person name="Oberbeckmann S."/>
            <person name="Bunk B."/>
            <person name="Jeske O."/>
            <person name="Meyerdierks A."/>
            <person name="Storesund J.E."/>
            <person name="Kallscheuer N."/>
            <person name="Luecker S."/>
            <person name="Lage O.M."/>
            <person name="Pohl T."/>
            <person name="Merkel B.J."/>
            <person name="Hornburger P."/>
            <person name="Mueller R.-W."/>
            <person name="Bruemmer F."/>
            <person name="Labrenz M."/>
            <person name="Spormann A.M."/>
            <person name="Op den Camp H."/>
            <person name="Overmann J."/>
            <person name="Amann R."/>
            <person name="Jetten M.S.M."/>
            <person name="Mascher T."/>
            <person name="Medema M.H."/>
            <person name="Devos D.P."/>
            <person name="Kaster A.-K."/>
            <person name="Ovreas L."/>
            <person name="Rohde M."/>
            <person name="Galperin M.Y."/>
            <person name="Jogler C."/>
        </authorList>
    </citation>
    <scope>NUCLEOTIDE SEQUENCE [LARGE SCALE GENOMIC DNA]</scope>
    <source>
        <strain evidence="2 3">K22_7</strain>
    </source>
</reference>
<gene>
    <name evidence="2" type="ORF">K227x_50680</name>
</gene>